<reference evidence="4" key="2">
    <citation type="submission" date="2022-10" db="EMBL/GenBank/DDBJ databases">
        <title>Human gut microbiome strain richness.</title>
        <authorList>
            <person name="Chen-Liaw A."/>
        </authorList>
    </citation>
    <scope>NUCLEOTIDE SEQUENCE</scope>
    <source>
        <strain evidence="4">1001283st1_A3_1001283B150304_161114</strain>
    </source>
</reference>
<keyword evidence="1" id="KW-1133">Transmembrane helix</keyword>
<evidence type="ECO:0000313" key="4">
    <source>
        <dbReference type="EMBL" id="MDC2238320.1"/>
    </source>
</evidence>
<dbReference type="InterPro" id="IPR002656">
    <property type="entry name" value="Acyl_transf_3_dom"/>
</dbReference>
<sequence length="281" mass="33509">MEKTKRLIWADALKGYLILTVILGHAIQYCLPDGLCEVNYWWKLIYSFHMAAFIAISGFVNYKSKTGCCKRRYYQLFIPFVLWLLIYWRTKGGDFATLANIFFRPDGYLWFLWVLFVISLLFVNAIWISKKLRVKLEYVVFFLCLLLIGIMIVTDFRLFGYQFIAYYFLFYAIGYFANRYKEYLVSNNWYLISLFCIWMILASFWSMHDLPFFLSNIPFIPASLLQYGYRFITAFVAIIFLLSFGTKYLNSDKNQRMIVCCGNMSLGFTFMSIYHVYHTKY</sequence>
<proteinExistence type="predicted"/>
<dbReference type="Pfam" id="PF01757">
    <property type="entry name" value="Acyl_transf_3"/>
    <property type="match status" value="1"/>
</dbReference>
<dbReference type="Proteomes" id="UP000436825">
    <property type="component" value="Unassembled WGS sequence"/>
</dbReference>
<dbReference type="AlphaFoldDB" id="C6IEP0"/>
<feature type="domain" description="Acyltransferase 3" evidence="2">
    <location>
        <begin position="8"/>
        <end position="267"/>
    </location>
</feature>
<dbReference type="InterPro" id="IPR052734">
    <property type="entry name" value="Nod_factor_acetyltransferase"/>
</dbReference>
<reference evidence="3 5" key="1">
    <citation type="journal article" date="2019" name="Nat. Med.">
        <title>A library of human gut bacterial isolates paired with longitudinal multiomics data enables mechanistic microbiome research.</title>
        <authorList>
            <person name="Poyet M."/>
            <person name="Groussin M."/>
            <person name="Gibbons S.M."/>
            <person name="Avila-Pacheco J."/>
            <person name="Jiang X."/>
            <person name="Kearney S.M."/>
            <person name="Perrotta A.R."/>
            <person name="Berdy B."/>
            <person name="Zhao S."/>
            <person name="Lieberman T.D."/>
            <person name="Swanson P.K."/>
            <person name="Smith M."/>
            <person name="Roesemann S."/>
            <person name="Alexander J.E."/>
            <person name="Rich S.A."/>
            <person name="Livny J."/>
            <person name="Vlamakis H."/>
            <person name="Clish C."/>
            <person name="Bullock K."/>
            <person name="Deik A."/>
            <person name="Scott J."/>
            <person name="Pierce K.A."/>
            <person name="Xavier R.J."/>
            <person name="Alm E.J."/>
        </authorList>
    </citation>
    <scope>NUCLEOTIDE SEQUENCE [LARGE SCALE GENOMIC DNA]</scope>
    <source>
        <strain evidence="3 5">BIOML-A160</strain>
    </source>
</reference>
<keyword evidence="1" id="KW-0472">Membrane</keyword>
<feature type="transmembrane region" description="Helical" evidence="1">
    <location>
        <begin position="159"/>
        <end position="177"/>
    </location>
</feature>
<dbReference type="Proteomes" id="UP001217776">
    <property type="component" value="Unassembled WGS sequence"/>
</dbReference>
<organism evidence="4 6">
    <name type="scientific">Bacteroides thetaiotaomicron</name>
    <dbReference type="NCBI Taxonomy" id="818"/>
    <lineage>
        <taxon>Bacteria</taxon>
        <taxon>Pseudomonadati</taxon>
        <taxon>Bacteroidota</taxon>
        <taxon>Bacteroidia</taxon>
        <taxon>Bacteroidales</taxon>
        <taxon>Bacteroidaceae</taxon>
        <taxon>Bacteroides</taxon>
    </lineage>
</organism>
<evidence type="ECO:0000313" key="5">
    <source>
        <dbReference type="Proteomes" id="UP000436825"/>
    </source>
</evidence>
<dbReference type="RefSeq" id="WP_008766094.1">
    <property type="nucleotide sequence ID" value="NZ_BAABXH010000002.1"/>
</dbReference>
<dbReference type="PANTHER" id="PTHR37312">
    <property type="entry name" value="MEMBRANE-BOUND ACYLTRANSFERASE YKRP-RELATED"/>
    <property type="match status" value="1"/>
</dbReference>
<keyword evidence="1" id="KW-0812">Transmembrane</keyword>
<dbReference type="GO" id="GO:0016747">
    <property type="term" value="F:acyltransferase activity, transferring groups other than amino-acyl groups"/>
    <property type="evidence" value="ECO:0007669"/>
    <property type="project" value="InterPro"/>
</dbReference>
<protein>
    <submittedName>
        <fullName evidence="4">Acyltransferase family protein</fullName>
    </submittedName>
</protein>
<evidence type="ECO:0000313" key="6">
    <source>
        <dbReference type="Proteomes" id="UP001217776"/>
    </source>
</evidence>
<feature type="transmembrane region" description="Helical" evidence="1">
    <location>
        <begin position="110"/>
        <end position="129"/>
    </location>
</feature>
<feature type="transmembrane region" description="Helical" evidence="1">
    <location>
        <begin position="136"/>
        <end position="153"/>
    </location>
</feature>
<dbReference type="HOGENOM" id="CLU_989234_0_0_10"/>
<accession>C6IEP0</accession>
<gene>
    <name evidence="3" type="ORF">GAN75_25265</name>
    <name evidence="4" type="ORF">PO127_21475</name>
</gene>
<feature type="transmembrane region" description="Helical" evidence="1">
    <location>
        <begin position="189"/>
        <end position="207"/>
    </location>
</feature>
<evidence type="ECO:0000259" key="2">
    <source>
        <dbReference type="Pfam" id="PF01757"/>
    </source>
</evidence>
<dbReference type="EMBL" id="JAQNVG010000047">
    <property type="protein sequence ID" value="MDC2238320.1"/>
    <property type="molecule type" value="Genomic_DNA"/>
</dbReference>
<feature type="transmembrane region" description="Helical" evidence="1">
    <location>
        <begin position="7"/>
        <end position="28"/>
    </location>
</feature>
<keyword evidence="3" id="KW-0808">Transferase</keyword>
<dbReference type="PANTHER" id="PTHR37312:SF1">
    <property type="entry name" value="MEMBRANE-BOUND ACYLTRANSFERASE YKRP-RELATED"/>
    <property type="match status" value="1"/>
</dbReference>
<feature type="transmembrane region" description="Helical" evidence="1">
    <location>
        <begin position="257"/>
        <end position="277"/>
    </location>
</feature>
<comment type="caution">
    <text evidence="4">The sequence shown here is derived from an EMBL/GenBank/DDBJ whole genome shotgun (WGS) entry which is preliminary data.</text>
</comment>
<evidence type="ECO:0000256" key="1">
    <source>
        <dbReference type="SAM" id="Phobius"/>
    </source>
</evidence>
<feature type="transmembrane region" description="Helical" evidence="1">
    <location>
        <begin position="227"/>
        <end position="245"/>
    </location>
</feature>
<evidence type="ECO:0000313" key="3">
    <source>
        <dbReference type="EMBL" id="KAB4450545.1"/>
    </source>
</evidence>
<feature type="transmembrane region" description="Helical" evidence="1">
    <location>
        <begin position="40"/>
        <end position="61"/>
    </location>
</feature>
<keyword evidence="4" id="KW-0012">Acyltransferase</keyword>
<dbReference type="EMBL" id="WCRW01000028">
    <property type="protein sequence ID" value="KAB4450545.1"/>
    <property type="molecule type" value="Genomic_DNA"/>
</dbReference>
<feature type="transmembrane region" description="Helical" evidence="1">
    <location>
        <begin position="73"/>
        <end position="90"/>
    </location>
</feature>
<name>C6IEP0_BACT4</name>